<protein>
    <submittedName>
        <fullName evidence="1">Uncharacterized protein</fullName>
    </submittedName>
</protein>
<gene>
    <name evidence="2" type="ORF">AAC431_01765</name>
    <name evidence="1" type="ORF">F6H94_08855</name>
</gene>
<accession>A0A5N1I2Q8</accession>
<dbReference type="AlphaFoldDB" id="A0A5N1I2Q8"/>
<reference evidence="1 3" key="1">
    <citation type="submission" date="2019-09" db="EMBL/GenBank/DDBJ databases">
        <title>Draft genome sequence assemblies of isolates from the urinary tract.</title>
        <authorList>
            <person name="Mores C.R."/>
            <person name="Putonti C."/>
            <person name="Wolfe A.J."/>
        </authorList>
    </citation>
    <scope>NUCLEOTIDE SEQUENCE [LARGE SCALE GENOMIC DNA]</scope>
    <source>
        <strain evidence="1 3">UMB246</strain>
    </source>
</reference>
<sequence>MVEKSQYFKNLIKVVVDNSESKDWKSAVDEWKIIDVVEDEKLEESCICGKEHLRYLFTIKNEENGRKLYPIGRLCIKKFERKELKDEVNIKEQLFKLLHAVEDNEFLQLSSEYFSRKLLHYLYEAGAFKATQWNDNDPKKTINFYVICLTKRRELKNRIRKQLLLFLVQ</sequence>
<evidence type="ECO:0000313" key="4">
    <source>
        <dbReference type="Proteomes" id="UP001385848"/>
    </source>
</evidence>
<reference evidence="2 4" key="2">
    <citation type="submission" date="2024-04" db="EMBL/GenBank/DDBJ databases">
        <title>Three lactobacilli isolated from voided urine samples from females with type 2 diabetes.</title>
        <authorList>
            <person name="Kula A."/>
            <person name="Stegman N."/>
            <person name="Putonti C."/>
        </authorList>
    </citation>
    <scope>NUCLEOTIDE SEQUENCE [LARGE SCALE GENOMIC DNA]</scope>
    <source>
        <strain evidence="2 4">1855</strain>
    </source>
</reference>
<dbReference type="GeneID" id="31743149"/>
<dbReference type="OrthoDB" id="2329767at2"/>
<dbReference type="Proteomes" id="UP001385848">
    <property type="component" value="Unassembled WGS sequence"/>
</dbReference>
<comment type="caution">
    <text evidence="1">The sequence shown here is derived from an EMBL/GenBank/DDBJ whole genome shotgun (WGS) entry which is preliminary data.</text>
</comment>
<organism evidence="1 3">
    <name type="scientific">Lactobacillus jensenii</name>
    <dbReference type="NCBI Taxonomy" id="109790"/>
    <lineage>
        <taxon>Bacteria</taxon>
        <taxon>Bacillati</taxon>
        <taxon>Bacillota</taxon>
        <taxon>Bacilli</taxon>
        <taxon>Lactobacillales</taxon>
        <taxon>Lactobacillaceae</taxon>
        <taxon>Lactobacillus</taxon>
    </lineage>
</organism>
<dbReference type="EMBL" id="JBBVUL010000002">
    <property type="protein sequence ID" value="MEL0564653.1"/>
    <property type="molecule type" value="Genomic_DNA"/>
</dbReference>
<dbReference type="EMBL" id="VYWW01000088">
    <property type="protein sequence ID" value="KAA9319782.1"/>
    <property type="molecule type" value="Genomic_DNA"/>
</dbReference>
<evidence type="ECO:0000313" key="1">
    <source>
        <dbReference type="EMBL" id="KAA9319782.1"/>
    </source>
</evidence>
<dbReference type="Proteomes" id="UP000327236">
    <property type="component" value="Unassembled WGS sequence"/>
</dbReference>
<evidence type="ECO:0000313" key="3">
    <source>
        <dbReference type="Proteomes" id="UP000327236"/>
    </source>
</evidence>
<evidence type="ECO:0000313" key="2">
    <source>
        <dbReference type="EMBL" id="MEL0564653.1"/>
    </source>
</evidence>
<name>A0A5N1I2Q8_LACJE</name>
<dbReference type="RefSeq" id="WP_006584617.1">
    <property type="nucleotide sequence ID" value="NZ_CATOUV010000001.1"/>
</dbReference>
<proteinExistence type="predicted"/>
<keyword evidence="4" id="KW-1185">Reference proteome</keyword>